<evidence type="ECO:0000313" key="1">
    <source>
        <dbReference type="EMBL" id="CAF3847107.1"/>
    </source>
</evidence>
<sequence length="416" mass="48353">MNNDEIVSDVITLIHSTTQSSYVICSQLSSKLFSYLSQIHLKDDQWNELKEAIERFDQSINHPDVHQFRQLIETISTCSNDCEERNYTLGRDRNTLNDSIRQLRDLLKSHVDLRCFLLTKLIEQRTIRLYLIDVMNLAGMNVGNQTHGNLFDIVRLLCQIDPTFPTSSVIDHPILLNCVQVIETNVNSINSKGDDNIKSTVISALHLLTNILLQNEPLPMQTNSQLSNATFLTCMFQLIENNYNDDELVMTTIKFLLSYNLRFDYPNTNPVILTLIRINEQISCRQLIERLILLFNRNIDPIEQKTTNSVIKFFSDLFDDQKNASDIILFDSDRRLMIEIISRELTDRSCTDKITTAYLSLLELIFRKKTITHETCTRFDELQQSFQSYLSTEHCLNENHFIINEIIQQHNCFSLV</sequence>
<comment type="caution">
    <text evidence="1">The sequence shown here is derived from an EMBL/GenBank/DDBJ whole genome shotgun (WGS) entry which is preliminary data.</text>
</comment>
<accession>A0A819EBD9</accession>
<organism evidence="1 2">
    <name type="scientific">Rotaria magnacalcarata</name>
    <dbReference type="NCBI Taxonomy" id="392030"/>
    <lineage>
        <taxon>Eukaryota</taxon>
        <taxon>Metazoa</taxon>
        <taxon>Spiralia</taxon>
        <taxon>Gnathifera</taxon>
        <taxon>Rotifera</taxon>
        <taxon>Eurotatoria</taxon>
        <taxon>Bdelloidea</taxon>
        <taxon>Philodinida</taxon>
        <taxon>Philodinidae</taxon>
        <taxon>Rotaria</taxon>
    </lineage>
</organism>
<dbReference type="InterPro" id="IPR030125">
    <property type="entry name" value="SPIN90/Ldb17"/>
</dbReference>
<proteinExistence type="predicted"/>
<evidence type="ECO:0008006" key="3">
    <source>
        <dbReference type="Google" id="ProtNLM"/>
    </source>
</evidence>
<dbReference type="EMBL" id="CAJOBF010000635">
    <property type="protein sequence ID" value="CAF3847107.1"/>
    <property type="molecule type" value="Genomic_DNA"/>
</dbReference>
<protein>
    <recommendedName>
        <fullName evidence="3">SPIN90/Ldb17 leucine-rich domain-containing protein</fullName>
    </recommendedName>
</protein>
<dbReference type="GO" id="GO:0006897">
    <property type="term" value="P:endocytosis"/>
    <property type="evidence" value="ECO:0007669"/>
    <property type="project" value="TreeGrafter"/>
</dbReference>
<dbReference type="PANTHER" id="PTHR13357">
    <property type="entry name" value="SH3 ADAPTER PROTEIN SPIN90 NCK INTERACTING PROTEIN WITH SH3 DOMAIN"/>
    <property type="match status" value="1"/>
</dbReference>
<reference evidence="1" key="1">
    <citation type="submission" date="2021-02" db="EMBL/GenBank/DDBJ databases">
        <authorList>
            <person name="Nowell W R."/>
        </authorList>
    </citation>
    <scope>NUCLEOTIDE SEQUENCE</scope>
</reference>
<dbReference type="AlphaFoldDB" id="A0A819EBD9"/>
<evidence type="ECO:0000313" key="2">
    <source>
        <dbReference type="Proteomes" id="UP000663842"/>
    </source>
</evidence>
<gene>
    <name evidence="1" type="ORF">UXM345_LOCUS7600</name>
</gene>
<dbReference type="Proteomes" id="UP000663842">
    <property type="component" value="Unassembled WGS sequence"/>
</dbReference>
<dbReference type="GO" id="GO:0071933">
    <property type="term" value="F:Arp2/3 complex binding"/>
    <property type="evidence" value="ECO:0007669"/>
    <property type="project" value="TreeGrafter"/>
</dbReference>
<dbReference type="PANTHER" id="PTHR13357:SF1">
    <property type="entry name" value="NCK-INTERACTING PROTEIN WITH SH3 DOMAIN"/>
    <property type="match status" value="1"/>
</dbReference>
<name>A0A819EBD9_9BILA</name>